<dbReference type="Proteomes" id="UP000300879">
    <property type="component" value="Chromosome"/>
</dbReference>
<evidence type="ECO:0000313" key="1">
    <source>
        <dbReference type="EMBL" id="QCT04860.1"/>
    </source>
</evidence>
<dbReference type="Gene3D" id="3.40.50.300">
    <property type="entry name" value="P-loop containing nucleotide triphosphate hydrolases"/>
    <property type="match status" value="1"/>
</dbReference>
<dbReference type="AlphaFoldDB" id="A0A4P8XS76"/>
<evidence type="ECO:0000313" key="2">
    <source>
        <dbReference type="Proteomes" id="UP000300879"/>
    </source>
</evidence>
<keyword evidence="2" id="KW-1185">Reference proteome</keyword>
<organism evidence="1 2">
    <name type="scientific">Paenibacillus algicola</name>
    <dbReference type="NCBI Taxonomy" id="2565926"/>
    <lineage>
        <taxon>Bacteria</taxon>
        <taxon>Bacillati</taxon>
        <taxon>Bacillota</taxon>
        <taxon>Bacilli</taxon>
        <taxon>Bacillales</taxon>
        <taxon>Paenibacillaceae</taxon>
        <taxon>Paenibacillus</taxon>
    </lineage>
</organism>
<dbReference type="OrthoDB" id="9781481at2"/>
<dbReference type="InterPro" id="IPR027417">
    <property type="entry name" value="P-loop_NTPase"/>
</dbReference>
<protein>
    <recommendedName>
        <fullName evidence="3">ATPase dynein-related AAA domain-containing protein</fullName>
    </recommendedName>
</protein>
<sequence>MMKNNKDNFQAAWCVIDEMNRCDIDKAFGDLFTALSSGDIENKRINLPFMQLDNEKHLYVPGRFRLIGTINTYDKDFIQDFSVALSRRFRFFPIDIPAKVNISKELELLWDKAKGTILRRIAEWGVTETALNDLRTALESVNGVNYWNEYEALIDYIRWSQDVGVPIGSSQVMEVLVGLVTQLFIFDKAALVTTPRDDAEKVSAQEAVLEALDQSIAESLVKQFDSNSIAGLNELMKRLSTSAIKFKTTGPTLTELRRLVKENELI</sequence>
<name>A0A4P8XS76_9BACL</name>
<gene>
    <name evidence="1" type="ORF">E6C60_4155</name>
</gene>
<evidence type="ECO:0008006" key="3">
    <source>
        <dbReference type="Google" id="ProtNLM"/>
    </source>
</evidence>
<dbReference type="PANTHER" id="PTHR37291">
    <property type="entry name" value="5-METHYLCYTOSINE-SPECIFIC RESTRICTION ENZYME B"/>
    <property type="match status" value="1"/>
</dbReference>
<dbReference type="KEGG" id="palo:E6C60_4155"/>
<accession>A0A4P8XS76</accession>
<reference evidence="1 2" key="1">
    <citation type="submission" date="2019-05" db="EMBL/GenBank/DDBJ databases">
        <authorList>
            <person name="Chen C."/>
        </authorList>
    </citation>
    <scope>NUCLEOTIDE SEQUENCE [LARGE SCALE GENOMIC DNA]</scope>
    <source>
        <strain evidence="1 2">HB172198</strain>
    </source>
</reference>
<dbReference type="EMBL" id="CP040396">
    <property type="protein sequence ID" value="QCT04860.1"/>
    <property type="molecule type" value="Genomic_DNA"/>
</dbReference>
<dbReference type="SUPFAM" id="SSF52540">
    <property type="entry name" value="P-loop containing nucleoside triphosphate hydrolases"/>
    <property type="match status" value="1"/>
</dbReference>
<proteinExistence type="predicted"/>
<dbReference type="InterPro" id="IPR052934">
    <property type="entry name" value="Methyl-DNA_Rec/Restrict_Enz"/>
</dbReference>
<dbReference type="PANTHER" id="PTHR37291:SF1">
    <property type="entry name" value="TYPE IV METHYL-DIRECTED RESTRICTION ENZYME ECOKMCRB SUBUNIT"/>
    <property type="match status" value="1"/>
</dbReference>
<dbReference type="RefSeq" id="WP_138227499.1">
    <property type="nucleotide sequence ID" value="NZ_CP040396.1"/>
</dbReference>